<protein>
    <submittedName>
        <fullName evidence="6">GT2 family glycosyltransferase</fullName>
    </submittedName>
</protein>
<evidence type="ECO:0000256" key="1">
    <source>
        <dbReference type="ARBA" id="ARBA00004776"/>
    </source>
</evidence>
<sequence length="308" mass="33705">MTFAAVVVSYNRIKLLEKCLVALESQSEPLDEIIVVENGSTDGSADYVRKNHPNVTLFETGKNLGGAGGFAWGLDIAMAKGHEAAWLMDDDAEPELDAFAPLKEAFQGMEPRPSVLASLVTHGRDVFNTRNPPVITTDAKRHMDANAAGGVAIDTATFVGVLVNLDFARETHLPFVDFFIWIDDSEYTHRLSRMGLAMTVPASMVNHPVAKGTTADMGPRLYYHIRNTLWYVREKDTDRNSKIINLGGLAIQTLEQAVKAENKLGWVSAAARGWFHGVSRRPRRIAPGGLVATLPREGRQALGINALK</sequence>
<keyword evidence="4" id="KW-0808">Transferase</keyword>
<keyword evidence="3" id="KW-0328">Glycosyltransferase</keyword>
<comment type="similarity">
    <text evidence="2">Belongs to the glycosyltransferase 2 family.</text>
</comment>
<gene>
    <name evidence="6" type="ORF">J2X98_001818</name>
</gene>
<dbReference type="PANTHER" id="PTHR43179">
    <property type="entry name" value="RHAMNOSYLTRANSFERASE WBBL"/>
    <property type="match status" value="1"/>
</dbReference>
<organism evidence="6 7">
    <name type="scientific">Pseudarthrobacter enclensis</name>
    <dbReference type="NCBI Taxonomy" id="993070"/>
    <lineage>
        <taxon>Bacteria</taxon>
        <taxon>Bacillati</taxon>
        <taxon>Actinomycetota</taxon>
        <taxon>Actinomycetes</taxon>
        <taxon>Micrococcales</taxon>
        <taxon>Micrococcaceae</taxon>
        <taxon>Pseudarthrobacter</taxon>
    </lineage>
</organism>
<dbReference type="Gene3D" id="3.90.550.10">
    <property type="entry name" value="Spore Coat Polysaccharide Biosynthesis Protein SpsA, Chain A"/>
    <property type="match status" value="1"/>
</dbReference>
<comment type="pathway">
    <text evidence="1">Cell wall biogenesis; cell wall polysaccharide biosynthesis.</text>
</comment>
<accession>A0ABT9RSL0</accession>
<dbReference type="InterPro" id="IPR001173">
    <property type="entry name" value="Glyco_trans_2-like"/>
</dbReference>
<evidence type="ECO:0000313" key="6">
    <source>
        <dbReference type="EMBL" id="MDP9888231.1"/>
    </source>
</evidence>
<evidence type="ECO:0000259" key="5">
    <source>
        <dbReference type="Pfam" id="PF00535"/>
    </source>
</evidence>
<dbReference type="CDD" id="cd04185">
    <property type="entry name" value="GT_2_like_b"/>
    <property type="match status" value="1"/>
</dbReference>
<dbReference type="Pfam" id="PF00535">
    <property type="entry name" value="Glycos_transf_2"/>
    <property type="match status" value="1"/>
</dbReference>
<dbReference type="InterPro" id="IPR029044">
    <property type="entry name" value="Nucleotide-diphossugar_trans"/>
</dbReference>
<dbReference type="EMBL" id="JAUSRE010000007">
    <property type="protein sequence ID" value="MDP9888231.1"/>
    <property type="molecule type" value="Genomic_DNA"/>
</dbReference>
<proteinExistence type="inferred from homology"/>
<evidence type="ECO:0000256" key="4">
    <source>
        <dbReference type="ARBA" id="ARBA00022679"/>
    </source>
</evidence>
<name>A0ABT9RSL0_9MICC</name>
<reference evidence="6 7" key="1">
    <citation type="submission" date="2023-07" db="EMBL/GenBank/DDBJ databases">
        <title>Sorghum-associated microbial communities from plants grown in Nebraska, USA.</title>
        <authorList>
            <person name="Schachtman D."/>
        </authorList>
    </citation>
    <scope>NUCLEOTIDE SEQUENCE [LARGE SCALE GENOMIC DNA]</scope>
    <source>
        <strain evidence="6 7">CC222</strain>
    </source>
</reference>
<dbReference type="SUPFAM" id="SSF53448">
    <property type="entry name" value="Nucleotide-diphospho-sugar transferases"/>
    <property type="match status" value="1"/>
</dbReference>
<dbReference type="PANTHER" id="PTHR43179:SF12">
    <property type="entry name" value="GALACTOFURANOSYLTRANSFERASE GLFT2"/>
    <property type="match status" value="1"/>
</dbReference>
<evidence type="ECO:0000256" key="2">
    <source>
        <dbReference type="ARBA" id="ARBA00006739"/>
    </source>
</evidence>
<evidence type="ECO:0000256" key="3">
    <source>
        <dbReference type="ARBA" id="ARBA00022676"/>
    </source>
</evidence>
<comment type="caution">
    <text evidence="6">The sequence shown here is derived from an EMBL/GenBank/DDBJ whole genome shotgun (WGS) entry which is preliminary data.</text>
</comment>
<keyword evidence="7" id="KW-1185">Reference proteome</keyword>
<evidence type="ECO:0000313" key="7">
    <source>
        <dbReference type="Proteomes" id="UP001226577"/>
    </source>
</evidence>
<dbReference type="RefSeq" id="WP_160147567.1">
    <property type="nucleotide sequence ID" value="NZ_JAUSRE010000007.1"/>
</dbReference>
<feature type="domain" description="Glycosyltransferase 2-like" evidence="5">
    <location>
        <begin position="6"/>
        <end position="109"/>
    </location>
</feature>
<dbReference type="Proteomes" id="UP001226577">
    <property type="component" value="Unassembled WGS sequence"/>
</dbReference>